<evidence type="ECO:0000256" key="1">
    <source>
        <dbReference type="SAM" id="Phobius"/>
    </source>
</evidence>
<organism evidence="2 3">
    <name type="scientific">Nocardioides euryhalodurans</name>
    <dbReference type="NCBI Taxonomy" id="2518370"/>
    <lineage>
        <taxon>Bacteria</taxon>
        <taxon>Bacillati</taxon>
        <taxon>Actinomycetota</taxon>
        <taxon>Actinomycetes</taxon>
        <taxon>Propionibacteriales</taxon>
        <taxon>Nocardioidaceae</taxon>
        <taxon>Nocardioides</taxon>
    </lineage>
</organism>
<feature type="transmembrane region" description="Helical" evidence="1">
    <location>
        <begin position="295"/>
        <end position="318"/>
    </location>
</feature>
<dbReference type="AlphaFoldDB" id="A0A4P7GPN3"/>
<sequence>MTDHSVLAHGIGGAKDLPIPLSGVLVGAACALAVSFAVLALAWRTPRLAGDSAGRELPASVGALVTSPWLRGGVRGLGLAVTAYTAWAAFAGADAAANPTLGVFYIYLWVGMVPLSLLLGDVWPLLSPVRTLHVVLSRALGSAPDQGMLRYPAWLGQWPAALGLFAFVWTELVSPDAELVATVVTWFLVYAGVMLVGAAVFGDTFLAHADPFEVWFGLVARLSPWGLRRTADGGARVVIRSPLQSLDTVTPVPGLVAVLAVLLGSTAYDSFSTSIWWLRVTGVRGPLDPTVLDTLVLLGFVLVVMVTFTVAARVGTGLPRQRRRELPRQLAHSLVPIGVGYVFAHYLSLLLESGQAYLIFLSDPLVTGTDDVLGTADWTVSYFLSLRPGLLAVLKVGFVLVGHVLAVVAAHDRALRLLPDGHRVSGQVGMLVLMLVYTVGGLLLLFSA</sequence>
<protein>
    <recommendedName>
        <fullName evidence="4">Fenitrothion hydrolase</fullName>
    </recommendedName>
</protein>
<reference evidence="2 3" key="1">
    <citation type="submission" date="2019-03" db="EMBL/GenBank/DDBJ databases">
        <title>Three New Species of Nocardioides, Nocardioides euryhalodurans sp. nov., Nocardioides seonyuensis sp. nov. and Nocardioides eburneoflavus sp. nov., Iolated from Soil.</title>
        <authorList>
            <person name="Roh S.G."/>
            <person name="Lee C."/>
            <person name="Kim M.-K."/>
            <person name="Kim S.B."/>
        </authorList>
    </citation>
    <scope>NUCLEOTIDE SEQUENCE [LARGE SCALE GENOMIC DNA]</scope>
    <source>
        <strain evidence="2 3">MMS17-SY117</strain>
    </source>
</reference>
<feature type="transmembrane region" description="Helical" evidence="1">
    <location>
        <begin position="20"/>
        <end position="43"/>
    </location>
</feature>
<dbReference type="EMBL" id="CP038267">
    <property type="protein sequence ID" value="QBR94100.1"/>
    <property type="molecule type" value="Genomic_DNA"/>
</dbReference>
<evidence type="ECO:0008006" key="4">
    <source>
        <dbReference type="Google" id="ProtNLM"/>
    </source>
</evidence>
<keyword evidence="1" id="KW-0812">Transmembrane</keyword>
<proteinExistence type="predicted"/>
<feature type="transmembrane region" description="Helical" evidence="1">
    <location>
        <begin position="389"/>
        <end position="408"/>
    </location>
</feature>
<keyword evidence="3" id="KW-1185">Reference proteome</keyword>
<accession>A0A4P7GPN3</accession>
<feature type="transmembrane region" description="Helical" evidence="1">
    <location>
        <begin position="428"/>
        <end position="446"/>
    </location>
</feature>
<dbReference type="KEGG" id="noy:EXE57_18770"/>
<dbReference type="Proteomes" id="UP000294894">
    <property type="component" value="Chromosome"/>
</dbReference>
<feature type="transmembrane region" description="Helical" evidence="1">
    <location>
        <begin position="330"/>
        <end position="351"/>
    </location>
</feature>
<dbReference type="OrthoDB" id="8168962at2"/>
<gene>
    <name evidence="2" type="ORF">EXE57_18770</name>
</gene>
<feature type="transmembrane region" description="Helical" evidence="1">
    <location>
        <begin position="77"/>
        <end position="97"/>
    </location>
</feature>
<name>A0A4P7GPN3_9ACTN</name>
<feature type="transmembrane region" description="Helical" evidence="1">
    <location>
        <begin position="147"/>
        <end position="167"/>
    </location>
</feature>
<feature type="transmembrane region" description="Helical" evidence="1">
    <location>
        <begin position="179"/>
        <end position="201"/>
    </location>
</feature>
<feature type="transmembrane region" description="Helical" evidence="1">
    <location>
        <begin position="103"/>
        <end position="126"/>
    </location>
</feature>
<evidence type="ECO:0000313" key="3">
    <source>
        <dbReference type="Proteomes" id="UP000294894"/>
    </source>
</evidence>
<keyword evidence="1" id="KW-0472">Membrane</keyword>
<keyword evidence="1" id="KW-1133">Transmembrane helix</keyword>
<evidence type="ECO:0000313" key="2">
    <source>
        <dbReference type="EMBL" id="QBR94100.1"/>
    </source>
</evidence>